<proteinExistence type="predicted"/>
<dbReference type="AlphaFoldDB" id="A0A0B1Z271"/>
<accession>A0A0B1Z271</accession>
<protein>
    <submittedName>
        <fullName evidence="1">Uncharacterized protein</fullName>
    </submittedName>
</protein>
<evidence type="ECO:0000313" key="1">
    <source>
        <dbReference type="EMBL" id="KHK63403.1"/>
    </source>
</evidence>
<dbReference type="EMBL" id="JQGJ01000011">
    <property type="protein sequence ID" value="KHK63403.1"/>
    <property type="molecule type" value="Genomic_DNA"/>
</dbReference>
<evidence type="ECO:0000313" key="2">
    <source>
        <dbReference type="Proteomes" id="UP000030949"/>
    </source>
</evidence>
<sequence length="70" mass="7782">MPQLIADLPLGITIKVPICQITLATVDRRTVLGNLLVALTCVRGSKLMETFEVVCMQDVPRRADDFLQKI</sequence>
<reference evidence="2" key="1">
    <citation type="submission" date="2015-03" db="EMBL/GenBank/DDBJ databases">
        <title>Pseudomonas frederiksbergensis hydrocarbon degrader.</title>
        <authorList>
            <person name="Brown L.M."/>
            <person name="Ruiz O.N."/>
            <person name="Mueller S."/>
            <person name="Gunasekera T.S."/>
        </authorList>
    </citation>
    <scope>NUCLEOTIDE SEQUENCE [LARGE SCALE GENOMIC DNA]</scope>
    <source>
        <strain evidence="2">SI8</strain>
    </source>
</reference>
<organism evidence="1 2">
    <name type="scientific">Pseudomonas frederiksbergensis</name>
    <dbReference type="NCBI Taxonomy" id="104087"/>
    <lineage>
        <taxon>Bacteria</taxon>
        <taxon>Pseudomonadati</taxon>
        <taxon>Pseudomonadota</taxon>
        <taxon>Gammaproteobacteria</taxon>
        <taxon>Pseudomonadales</taxon>
        <taxon>Pseudomonadaceae</taxon>
        <taxon>Pseudomonas</taxon>
    </lineage>
</organism>
<dbReference type="Proteomes" id="UP000030949">
    <property type="component" value="Unassembled WGS sequence"/>
</dbReference>
<gene>
    <name evidence="1" type="ORF">JZ00_18200</name>
</gene>
<comment type="caution">
    <text evidence="1">The sequence shown here is derived from an EMBL/GenBank/DDBJ whole genome shotgun (WGS) entry which is preliminary data.</text>
</comment>
<name>A0A0B1Z271_9PSED</name>